<feature type="region of interest" description="Disordered" evidence="1">
    <location>
        <begin position="88"/>
        <end position="110"/>
    </location>
</feature>
<gene>
    <name evidence="2" type="ORF">EBAPG3_001960</name>
</gene>
<name>A0A1W6SLG2_9PROT</name>
<protein>
    <submittedName>
        <fullName evidence="2">Uncharacterized protein</fullName>
    </submittedName>
</protein>
<accession>A0A1W6SLG2</accession>
<reference evidence="2 3" key="1">
    <citation type="journal article" date="2015" name="Int. J. Syst. Evol. Microbiol.">
        <title>Nitrosospira lacus sp. nov., a psychrotolerant, ammonia-oxidizing bacterium from sandy lake sediment.</title>
        <authorList>
            <person name="Urakawa H."/>
            <person name="Garcia J.C."/>
            <person name="Nielsen J.L."/>
            <person name="Le V.Q."/>
            <person name="Kozlowski J.A."/>
            <person name="Stein L.Y."/>
            <person name="Lim C.K."/>
            <person name="Pommerening-Roser A."/>
            <person name="Martens-Habbena W."/>
            <person name="Stahl D.A."/>
            <person name="Klotz M.G."/>
        </authorList>
    </citation>
    <scope>NUCLEOTIDE SEQUENCE [LARGE SCALE GENOMIC DNA]</scope>
    <source>
        <strain evidence="2 3">APG3</strain>
    </source>
</reference>
<dbReference type="KEGG" id="nlc:EBAPG3_001960"/>
<dbReference type="AlphaFoldDB" id="A0A1W6SLG2"/>
<evidence type="ECO:0000256" key="1">
    <source>
        <dbReference type="SAM" id="MobiDB-lite"/>
    </source>
</evidence>
<dbReference type="Proteomes" id="UP000012179">
    <property type="component" value="Chromosome"/>
</dbReference>
<proteinExistence type="predicted"/>
<keyword evidence="3" id="KW-1185">Reference proteome</keyword>
<dbReference type="EMBL" id="CP021106">
    <property type="protein sequence ID" value="ARO86641.1"/>
    <property type="molecule type" value="Genomic_DNA"/>
</dbReference>
<evidence type="ECO:0000313" key="3">
    <source>
        <dbReference type="Proteomes" id="UP000012179"/>
    </source>
</evidence>
<dbReference type="OrthoDB" id="4337860at2"/>
<sequence length="110" mass="12194">MCAIICWFGIVPYLVIHDPTCRWIIPSIQSEVILGVDTHLDTHVAAVISQGGRLLGTLATPTNAADKSPMLPEHASAQNYWQPLRIRSRSGARHRQDRGIPTIMQGIEKK</sequence>
<evidence type="ECO:0000313" key="2">
    <source>
        <dbReference type="EMBL" id="ARO86641.1"/>
    </source>
</evidence>
<organism evidence="2 3">
    <name type="scientific">Nitrosospira lacus</name>
    <dbReference type="NCBI Taxonomy" id="1288494"/>
    <lineage>
        <taxon>Bacteria</taxon>
        <taxon>Pseudomonadati</taxon>
        <taxon>Pseudomonadota</taxon>
        <taxon>Betaproteobacteria</taxon>
        <taxon>Nitrosomonadales</taxon>
        <taxon>Nitrosomonadaceae</taxon>
        <taxon>Nitrosospira</taxon>
    </lineage>
</organism>